<evidence type="ECO:0000313" key="2">
    <source>
        <dbReference type="EMBL" id="EFJ01437.1"/>
    </source>
</evidence>
<dbReference type="VEuPathDB" id="FungiDB:SCHCODRAFT_02660726"/>
<dbReference type="AlphaFoldDB" id="D8PUN1"/>
<evidence type="ECO:0000259" key="1">
    <source>
        <dbReference type="Pfam" id="PF20236"/>
    </source>
</evidence>
<keyword evidence="3" id="KW-1185">Reference proteome</keyword>
<feature type="domain" description="DUF6593" evidence="1">
    <location>
        <begin position="93"/>
        <end position="205"/>
    </location>
</feature>
<sequence>MDLLVTGTFSLSNATFTDAATNAPRFRTATKRVQLSANHFETYLYGIPLGRADASRYVTPDDLSEETLAADDELAVLADLELIGTLRLAQYATDSGHSVVVNSRDITPKRVHMLTSGETFTAANGKEYKWKIESQMSGDCKVSTIHHYRTEGTTNWLRKLYDRETKAVIAEYTSRKRLSKKPGKLHIAEEGLPVLNEIIATLVYKIRRWDNGW</sequence>
<dbReference type="OrthoDB" id="3021178at2759"/>
<reference evidence="2 3" key="1">
    <citation type="journal article" date="2010" name="Nat. Biotechnol.">
        <title>Genome sequence of the model mushroom Schizophyllum commune.</title>
        <authorList>
            <person name="Ohm R.A."/>
            <person name="de Jong J.F."/>
            <person name="Lugones L.G."/>
            <person name="Aerts A."/>
            <person name="Kothe E."/>
            <person name="Stajich J.E."/>
            <person name="de Vries R.P."/>
            <person name="Record E."/>
            <person name="Levasseur A."/>
            <person name="Baker S.E."/>
            <person name="Bartholomew K.A."/>
            <person name="Coutinho P.M."/>
            <person name="Erdmann S."/>
            <person name="Fowler T.J."/>
            <person name="Gathman A.C."/>
            <person name="Lombard V."/>
            <person name="Henrissat B."/>
            <person name="Knabe N."/>
            <person name="Kuees U."/>
            <person name="Lilly W.W."/>
            <person name="Lindquist E."/>
            <person name="Lucas S."/>
            <person name="Magnuson J.K."/>
            <person name="Piumi F."/>
            <person name="Raudaskoski M."/>
            <person name="Salamov A."/>
            <person name="Schmutz J."/>
            <person name="Schwarze F.W.M.R."/>
            <person name="vanKuyk P.A."/>
            <person name="Horton J.S."/>
            <person name="Grigoriev I.V."/>
            <person name="Woesten H.A.B."/>
        </authorList>
    </citation>
    <scope>NUCLEOTIDE SEQUENCE [LARGE SCALE GENOMIC DNA]</scope>
    <source>
        <strain evidence="3">H4-8 / FGSC 9210</strain>
    </source>
</reference>
<dbReference type="HOGENOM" id="CLU_1409551_0_0_1"/>
<dbReference type="GeneID" id="9586934"/>
<dbReference type="Pfam" id="PF20236">
    <property type="entry name" value="DUF6593"/>
    <property type="match status" value="1"/>
</dbReference>
<dbReference type="KEGG" id="scm:SCHCO_02660726"/>
<dbReference type="InParanoid" id="D8PUN1"/>
<protein>
    <recommendedName>
        <fullName evidence="1">DUF6593 domain-containing protein</fullName>
    </recommendedName>
</protein>
<dbReference type="InterPro" id="IPR046528">
    <property type="entry name" value="DUF6593"/>
</dbReference>
<dbReference type="EMBL" id="GL377303">
    <property type="protein sequence ID" value="EFJ01437.1"/>
    <property type="molecule type" value="Genomic_DNA"/>
</dbReference>
<dbReference type="RefSeq" id="XP_003036339.1">
    <property type="nucleotide sequence ID" value="XM_003036293.1"/>
</dbReference>
<feature type="non-terminal residue" evidence="2">
    <location>
        <position position="213"/>
    </location>
</feature>
<accession>D8PUN1</accession>
<dbReference type="Proteomes" id="UP000007431">
    <property type="component" value="Unassembled WGS sequence"/>
</dbReference>
<evidence type="ECO:0000313" key="3">
    <source>
        <dbReference type="Proteomes" id="UP000007431"/>
    </source>
</evidence>
<organism evidence="3">
    <name type="scientific">Schizophyllum commune (strain H4-8 / FGSC 9210)</name>
    <name type="common">Split gill fungus</name>
    <dbReference type="NCBI Taxonomy" id="578458"/>
    <lineage>
        <taxon>Eukaryota</taxon>
        <taxon>Fungi</taxon>
        <taxon>Dikarya</taxon>
        <taxon>Basidiomycota</taxon>
        <taxon>Agaricomycotina</taxon>
        <taxon>Agaricomycetes</taxon>
        <taxon>Agaricomycetidae</taxon>
        <taxon>Agaricales</taxon>
        <taxon>Schizophyllaceae</taxon>
        <taxon>Schizophyllum</taxon>
    </lineage>
</organism>
<gene>
    <name evidence="2" type="ORF">SCHCODRAFT_106292</name>
</gene>
<name>D8PUN1_SCHCM</name>
<proteinExistence type="predicted"/>